<dbReference type="Gene3D" id="3.10.100.10">
    <property type="entry name" value="Mannose-Binding Protein A, subunit A"/>
    <property type="match status" value="1"/>
</dbReference>
<keyword evidence="7" id="KW-0675">Receptor</keyword>
<feature type="domain" description="FAS1" evidence="14">
    <location>
        <begin position="1633"/>
        <end position="1773"/>
    </location>
</feature>
<keyword evidence="9" id="KW-0424">Laminin EGF-like domain</keyword>
<feature type="domain" description="EGF-like" evidence="13">
    <location>
        <begin position="1908"/>
        <end position="1945"/>
    </location>
</feature>
<dbReference type="SUPFAM" id="SSF56436">
    <property type="entry name" value="C-type lectin-like"/>
    <property type="match status" value="1"/>
</dbReference>
<dbReference type="SUPFAM" id="SSF82153">
    <property type="entry name" value="FAS1 domain"/>
    <property type="match status" value="7"/>
</dbReference>
<dbReference type="GO" id="GO:0016020">
    <property type="term" value="C:membrane"/>
    <property type="evidence" value="ECO:0007669"/>
    <property type="project" value="UniProtKB-SubCell"/>
</dbReference>
<dbReference type="InterPro" id="IPR056806">
    <property type="entry name" value="EGF_STAB1-2"/>
</dbReference>
<evidence type="ECO:0000259" key="14">
    <source>
        <dbReference type="PROSITE" id="PS50213"/>
    </source>
</evidence>
<evidence type="ECO:0000256" key="12">
    <source>
        <dbReference type="SAM" id="Phobius"/>
    </source>
</evidence>
<protein>
    <recommendedName>
        <fullName evidence="18">Stabilin 1</fullName>
    </recommendedName>
</protein>
<feature type="disulfide bond" evidence="11">
    <location>
        <begin position="2124"/>
        <end position="2193"/>
    </location>
</feature>
<feature type="domain" description="EGF-like" evidence="13">
    <location>
        <begin position="1863"/>
        <end position="1901"/>
    </location>
</feature>
<feature type="disulfide bond" evidence="10">
    <location>
        <begin position="1333"/>
        <end position="1342"/>
    </location>
</feature>
<dbReference type="SMART" id="SM00179">
    <property type="entry name" value="EGF_CA"/>
    <property type="match status" value="5"/>
</dbReference>
<dbReference type="Pfam" id="PF00193">
    <property type="entry name" value="Xlink"/>
    <property type="match status" value="1"/>
</dbReference>
<feature type="domain" description="EGF-like" evidence="13">
    <location>
        <begin position="830"/>
        <end position="872"/>
    </location>
</feature>
<accession>A0AAY4C3L0</accession>
<sequence length="2459" mass="268651">PCTSCAAASTVTCARSFRRITGDTGIANCSYTVSIGQREFDLPGCTHTCEKVVKERRCCPNFWGPLCLACPRFSGRSCNWHGTCLDGTAGNGTCVCKVGTFQTVVTLSCTLHENCNCVNGKCNSGPDGDGECYCQPPYSGPKCDQVSQTCSKCPAYSYCKGLGGSAVCECQPGFKKIGRICTGICSPTTCDVNAECSYKDGQFHCKCKVGYEGNGKVCVTVDPCAKDNGGCPINSTVCEYGGPGKVKCVCLSGMESSDVSAGCTLKSACTPSTCHSSARCETGLDGIPRCLCGPQEVSNGHRCYGPIMERILELDQSGNLKGRLTGAISLFESGCELSLSQHGPYTALVPLLQTPLPGVTESLCKHHLIHGQHLYKDLEGNDIWTSSGETIRFKKNKHFIFMKDPDTSFNITQSDIAASNGIIHIIDKPITNLPSDYSSQTIGDILSKDARFNRFLSLVDNCGAPMPLRGAGPLTVFVPTNKAVDRFRDGSVLYMLTDARHKLQELLKHHMFSEAMLTVDQIASMSEITTMAKQVIRINITSDGRIFLGEQGAPLEVKDIIASNGIIHLIDGILIPPSIVPILPHRCDLHESTIIQVSFKSWILVRILHRSTHLRGCETAVIPPFLLKVMGCAKNCNATKAVSPECCKGFYGPDCKPCLGGFKHPCYDKGTCVDGIQGNGTCQCSHGFEGIACHICSDPKKHGDNCDEECRCVHGVCDNRPGSMGVCRRGSCLKGYTGDLCDKMATPCNSDGVFEHCHINAYCSYSGTNTICVCKPGYEGDGHSCTPINLCLKPSRGGCDSNAHCVSAGPGTVSCVCNEGWTGDGMACIEMNNCLLESRGGCHTNAECLSIGPGQIECICKKGFMGDGKVCDLVNPCLTNNGGCHDLATCRRTANGSRECICPEDFTGNGFICYSDILRELDGNSDFYSFYLFLQKASLLNLEGNFTALVPSRSAFKNLSYDEETFWYDYYRLPHLVKAHFLAGVFTYEDLQQQVNNQIQTLQYQTKWEIKNITGDLMIDNATILVPNIQAVNGYIHVISTVLRPSPSSLPPVPPNIMTFLNMTPEFSLFRDAALRFNLTDHLPTKVHTILVPFNSAIEEYLKKANSTELDEDTFKYHVIPNEQIFPNDLSDGMLKSTLLGTSYHIMFHMNILIDGKFNETRRGVVMGIPQVLEIHKNRCSQDIILKVTGRCGACDSPPKCVFNSKPLSPSFPPNKRSNCKYRKKVGNKRKTVNGCVMDCLKITSDHSCCPGYYGHECFKCPGKTDNWCSNNGKCQDGVLGNGECLCNEGFHGTACETCQPGRYGRDCKSECHCVQGNGRCLDGIDGNGKCICYKGWKGVNCSAGMYRWGSGGTSVCSCVAGYRGNGTYCKEINLCENNNGGCSINAKCTKISPGERTCTCHQGYAGDGVYCLEIDPCVNNNGGCDRNALCIKTGPNTASCICKDGYRGDGHVCNSVNPCFVSNGGCSIHAMCKYISPGERNCTCFFSYRGDGFNCAGSVSRELLRSPNAKWFRTMMHEAKLRDLYARGTVTLFVPHSDYVNNNTVSPWKNTSHITHLLRYHIVGCEELLLSDLKSIDRVVATSGHVLKFSVKEGVLYINDDAKIVASDQLAANGVIHYIDKILIPYDMKKKTSLNATAAANAYGYTKFSQLLQDTNLMTLVENSLFQPFTMFWPTDAAFNQLPEERKTWLYSPDHQDKLQAYLKAHMIRDFSVVAVNLPSSLFLRTMYGTSLSFNCDKNEIGGILIDNNNAKIIERHLRFDVGIAYGIDQFLEPPNLGARCDGFQQRTISGRCGSCLRPPDCPLSTCFMSPYILRYSPYSNYHNPFRSLSVYNRLKMGCSRQCNKTEWTFQCCKNHYGGSCQVCHGGLEAPCGLHGDCDDGTAGTGLCRCHNGFKGSACELCMRNHYGANCTACNCTVNGQCDDGIDGSGSCFCSEGWTGGLCETKLGSKPVCFPVCHSNAVCLPDNQCECQPPYVGEGVNCTAPDFCSESNGGCHQHADCTQAGINVTCTCQQGHSGDGTDCSPIDRCMMEQNGGCSDFASCIFKGPNERDCQCLPEYVGDGIQCLQKVVPPVDRCLDNNGGCDAQATCKDLHFHTNTAGVFHLRPPAGRYKMNFTTAEAACQAEGATLATFSQMSDAQQLGMHLCVAGWMDEKKVGYPIRFPSVKCGDNRVGIILYKEPVDLSTTYDAYCYRMRDVECVCQPMYVGNGDFCNGNLASVLATNAKLSKFYKALLDYSNTAVEGANLLNFMSTSSSFATLFVPHNDGFLSNETLSWRDMEYHISTNNSVHFFENMTHNFIIQSRLGYNLTILVPPISNSQRDTSKPHKLINKRKILDWNIPATNGILHIIEGPLKAPPQIVKPPEHVRHRSSTSTIASSLLVLGFIILLGGGIAYYLFKHKNDAFRFQYFKNDDEDNNPNKEGTSPALVSIPNPLYTGFRAFAEPFGVSTQSQPNLID</sequence>
<evidence type="ECO:0000256" key="4">
    <source>
        <dbReference type="ARBA" id="ARBA00022989"/>
    </source>
</evidence>
<evidence type="ECO:0000313" key="17">
    <source>
        <dbReference type="Proteomes" id="UP000694580"/>
    </source>
</evidence>
<dbReference type="Proteomes" id="UP000694580">
    <property type="component" value="Chromosome 12"/>
</dbReference>
<dbReference type="InterPro" id="IPR001881">
    <property type="entry name" value="EGF-like_Ca-bd_dom"/>
</dbReference>
<evidence type="ECO:0000256" key="9">
    <source>
        <dbReference type="ARBA" id="ARBA00023292"/>
    </source>
</evidence>
<feature type="domain" description="EGF-like" evidence="13">
    <location>
        <begin position="787"/>
        <end position="829"/>
    </location>
</feature>
<reference evidence="16 17" key="1">
    <citation type="submission" date="2020-06" db="EMBL/GenBank/DDBJ databases">
        <authorList>
            <consortium name="Wellcome Sanger Institute Data Sharing"/>
        </authorList>
    </citation>
    <scope>NUCLEOTIDE SEQUENCE [LARGE SCALE GENOMIC DNA]</scope>
</reference>
<feature type="disulfide bond" evidence="10">
    <location>
        <begin position="684"/>
        <end position="693"/>
    </location>
</feature>
<dbReference type="GO" id="GO:0005540">
    <property type="term" value="F:hyaluronic acid binding"/>
    <property type="evidence" value="ECO:0007669"/>
    <property type="project" value="InterPro"/>
</dbReference>
<feature type="domain" description="Link" evidence="15">
    <location>
        <begin position="2102"/>
        <end position="2195"/>
    </location>
</feature>
<feature type="disulfide bond" evidence="10">
    <location>
        <begin position="1954"/>
        <end position="1964"/>
    </location>
</feature>
<feature type="domain" description="EGF-like" evidence="13">
    <location>
        <begin position="873"/>
        <end position="912"/>
    </location>
</feature>
<dbReference type="PROSITE" id="PS01248">
    <property type="entry name" value="EGF_LAM_1"/>
    <property type="match status" value="2"/>
</dbReference>
<feature type="disulfide bond" evidence="10">
    <location>
        <begin position="1891"/>
        <end position="1900"/>
    </location>
</feature>
<dbReference type="SUPFAM" id="SSF57196">
    <property type="entry name" value="EGF/Laminin"/>
    <property type="match status" value="2"/>
</dbReference>
<name>A0AAY4C3L0_9TELE</name>
<dbReference type="Pfam" id="PF24887">
    <property type="entry name" value="EGF_STAB1-2"/>
    <property type="match status" value="1"/>
</dbReference>
<dbReference type="InterPro" id="IPR036378">
    <property type="entry name" value="FAS1_dom_sf"/>
</dbReference>
<dbReference type="InterPro" id="IPR000782">
    <property type="entry name" value="FAS1_domain"/>
</dbReference>
<dbReference type="SMART" id="SM00554">
    <property type="entry name" value="FAS1"/>
    <property type="match status" value="7"/>
</dbReference>
<evidence type="ECO:0000256" key="10">
    <source>
        <dbReference type="PROSITE-ProRule" id="PRU00076"/>
    </source>
</evidence>
<evidence type="ECO:0000256" key="6">
    <source>
        <dbReference type="ARBA" id="ARBA00023157"/>
    </source>
</evidence>
<dbReference type="InterPro" id="IPR002049">
    <property type="entry name" value="LE_dom"/>
</dbReference>
<keyword evidence="6 10" id="KW-1015">Disulfide bond</keyword>
<keyword evidence="4 12" id="KW-1133">Transmembrane helix</keyword>
<feature type="transmembrane region" description="Helical" evidence="12">
    <location>
        <begin position="2377"/>
        <end position="2399"/>
    </location>
</feature>
<evidence type="ECO:0000256" key="8">
    <source>
        <dbReference type="ARBA" id="ARBA00023180"/>
    </source>
</evidence>
<feature type="disulfide bond" evidence="10">
    <location>
        <begin position="1935"/>
        <end position="1944"/>
    </location>
</feature>
<dbReference type="PANTHER" id="PTHR24038:SF8">
    <property type="entry name" value="STABILIN-1"/>
    <property type="match status" value="1"/>
</dbReference>
<dbReference type="SMART" id="SM00445">
    <property type="entry name" value="LINK"/>
    <property type="match status" value="1"/>
</dbReference>
<dbReference type="GO" id="GO:0005509">
    <property type="term" value="F:calcium ion binding"/>
    <property type="evidence" value="ECO:0007669"/>
    <property type="project" value="InterPro"/>
</dbReference>
<dbReference type="PRINTS" id="PR01265">
    <property type="entry name" value="LINKMODULE"/>
</dbReference>
<feature type="disulfide bond" evidence="10">
    <location>
        <begin position="1287"/>
        <end position="1296"/>
    </location>
</feature>
<dbReference type="GO" id="GO:0007155">
    <property type="term" value="P:cell adhesion"/>
    <property type="evidence" value="ECO:0007669"/>
    <property type="project" value="InterPro"/>
</dbReference>
<keyword evidence="3 12" id="KW-0812">Transmembrane</keyword>
<comment type="caution">
    <text evidence="10">Lacks conserved residue(s) required for the propagation of feature annotation.</text>
</comment>
<evidence type="ECO:0000256" key="2">
    <source>
        <dbReference type="ARBA" id="ARBA00022536"/>
    </source>
</evidence>
<dbReference type="SMART" id="SM00180">
    <property type="entry name" value="EGF_Lam"/>
    <property type="match status" value="3"/>
</dbReference>
<evidence type="ECO:0000256" key="5">
    <source>
        <dbReference type="ARBA" id="ARBA00023136"/>
    </source>
</evidence>
<feature type="domain" description="FAS1" evidence="14">
    <location>
        <begin position="1497"/>
        <end position="1624"/>
    </location>
</feature>
<dbReference type="Gene3D" id="2.30.180.10">
    <property type="entry name" value="FAS1 domain"/>
    <property type="match status" value="7"/>
</dbReference>
<evidence type="ECO:0000256" key="3">
    <source>
        <dbReference type="ARBA" id="ARBA00022692"/>
    </source>
</evidence>
<feature type="disulfide bond" evidence="10">
    <location>
        <begin position="134"/>
        <end position="143"/>
    </location>
</feature>
<dbReference type="Pfam" id="PF02469">
    <property type="entry name" value="Fasciclin"/>
    <property type="match status" value="5"/>
</dbReference>
<dbReference type="PROSITE" id="PS01186">
    <property type="entry name" value="EGF_2"/>
    <property type="match status" value="10"/>
</dbReference>
<dbReference type="Gene3D" id="2.10.25.10">
    <property type="entry name" value="Laminin"/>
    <property type="match status" value="10"/>
</dbReference>
<feature type="domain" description="EGF-like" evidence="13">
    <location>
        <begin position="1950"/>
        <end position="1984"/>
    </location>
</feature>
<keyword evidence="8" id="KW-0325">Glycoprotein</keyword>
<dbReference type="PROSITE" id="PS50213">
    <property type="entry name" value="FAS1"/>
    <property type="match status" value="7"/>
</dbReference>
<evidence type="ECO:0000256" key="7">
    <source>
        <dbReference type="ARBA" id="ARBA00023170"/>
    </source>
</evidence>
<feature type="disulfide bond" evidence="11">
    <location>
        <begin position="2148"/>
        <end position="2169"/>
    </location>
</feature>
<dbReference type="Pfam" id="PF12947">
    <property type="entry name" value="EGF_3"/>
    <property type="match status" value="8"/>
</dbReference>
<feature type="domain" description="EGF-like" evidence="13">
    <location>
        <begin position="1414"/>
        <end position="1455"/>
    </location>
</feature>
<evidence type="ECO:0000259" key="13">
    <source>
        <dbReference type="PROSITE" id="PS50026"/>
    </source>
</evidence>
<feature type="domain" description="FAS1" evidence="14">
    <location>
        <begin position="2215"/>
        <end position="2355"/>
    </location>
</feature>
<organism evidence="16 17">
    <name type="scientific">Denticeps clupeoides</name>
    <name type="common">denticle herring</name>
    <dbReference type="NCBI Taxonomy" id="299321"/>
    <lineage>
        <taxon>Eukaryota</taxon>
        <taxon>Metazoa</taxon>
        <taxon>Chordata</taxon>
        <taxon>Craniata</taxon>
        <taxon>Vertebrata</taxon>
        <taxon>Euteleostomi</taxon>
        <taxon>Actinopterygii</taxon>
        <taxon>Neopterygii</taxon>
        <taxon>Teleostei</taxon>
        <taxon>Clupei</taxon>
        <taxon>Clupeiformes</taxon>
        <taxon>Denticipitoidei</taxon>
        <taxon>Denticipitidae</taxon>
        <taxon>Denticeps</taxon>
    </lineage>
</organism>
<dbReference type="FunFam" id="3.10.100.10:FF:000001">
    <property type="entry name" value="Hyaluronan proteoglycan link protein 1"/>
    <property type="match status" value="1"/>
</dbReference>
<dbReference type="FunFam" id="2.30.180.10:FF:000014">
    <property type="entry name" value="Stabilin 1"/>
    <property type="match status" value="1"/>
</dbReference>
<dbReference type="Gene3D" id="2.170.300.10">
    <property type="entry name" value="Tie2 ligand-binding domain superfamily"/>
    <property type="match status" value="1"/>
</dbReference>
<dbReference type="SMART" id="SM00181">
    <property type="entry name" value="EGF"/>
    <property type="match status" value="20"/>
</dbReference>
<dbReference type="PROSITE" id="PS50026">
    <property type="entry name" value="EGF_3"/>
    <property type="match status" value="13"/>
</dbReference>
<evidence type="ECO:0000256" key="11">
    <source>
        <dbReference type="PROSITE-ProRule" id="PRU00323"/>
    </source>
</evidence>
<dbReference type="InterPro" id="IPR024731">
    <property type="entry name" value="NELL2-like_EGF"/>
</dbReference>
<dbReference type="PROSITE" id="PS50963">
    <property type="entry name" value="LINK_2"/>
    <property type="match status" value="1"/>
</dbReference>
<dbReference type="GeneTree" id="ENSGT00940000157928"/>
<feature type="domain" description="EGF-like" evidence="13">
    <location>
        <begin position="111"/>
        <end position="144"/>
    </location>
</feature>
<dbReference type="FunFam" id="2.10.25.10:FF:000040">
    <property type="entry name" value="Stabilin 2"/>
    <property type="match status" value="6"/>
</dbReference>
<feature type="domain" description="FAS1" evidence="14">
    <location>
        <begin position="439"/>
        <end position="574"/>
    </location>
</feature>
<feature type="domain" description="EGF-like" evidence="13">
    <location>
        <begin position="1265"/>
        <end position="1297"/>
    </location>
</feature>
<feature type="domain" description="FAS1" evidence="14">
    <location>
        <begin position="1054"/>
        <end position="1173"/>
    </location>
</feature>
<evidence type="ECO:0008006" key="18">
    <source>
        <dbReference type="Google" id="ProtNLM"/>
    </source>
</evidence>
<dbReference type="InterPro" id="IPR000742">
    <property type="entry name" value="EGF"/>
</dbReference>
<comment type="subcellular location">
    <subcellularLocation>
        <location evidence="1">Membrane</location>
        <topology evidence="1">Single-pass type I membrane protein</topology>
    </subcellularLocation>
</comment>
<reference evidence="16" key="2">
    <citation type="submission" date="2025-08" db="UniProtKB">
        <authorList>
            <consortium name="Ensembl"/>
        </authorList>
    </citation>
    <scope>IDENTIFICATION</scope>
</reference>
<evidence type="ECO:0000259" key="15">
    <source>
        <dbReference type="PROSITE" id="PS50963"/>
    </source>
</evidence>
<evidence type="ECO:0000313" key="16">
    <source>
        <dbReference type="Ensembl" id="ENSDCDP00010027126.1"/>
    </source>
</evidence>
<feature type="domain" description="FAS1" evidence="14">
    <location>
        <begin position="914"/>
        <end position="1043"/>
    </location>
</feature>
<keyword evidence="5 12" id="KW-0472">Membrane</keyword>
<feature type="domain" description="EGF-like" evidence="13">
    <location>
        <begin position="1985"/>
        <end position="2025"/>
    </location>
</feature>
<dbReference type="InterPro" id="IPR000538">
    <property type="entry name" value="Link_dom"/>
</dbReference>
<keyword evidence="17" id="KW-1185">Reference proteome</keyword>
<feature type="domain" description="EGF-like" evidence="13">
    <location>
        <begin position="1304"/>
        <end position="1343"/>
    </location>
</feature>
<dbReference type="InterPro" id="IPR016186">
    <property type="entry name" value="C-type_lectin-like/link_sf"/>
</dbReference>
<reference evidence="16" key="3">
    <citation type="submission" date="2025-09" db="UniProtKB">
        <authorList>
            <consortium name="Ensembl"/>
        </authorList>
    </citation>
    <scope>IDENTIFICATION</scope>
</reference>
<dbReference type="InterPro" id="IPR016187">
    <property type="entry name" value="CTDL_fold"/>
</dbReference>
<dbReference type="PROSITE" id="PS01241">
    <property type="entry name" value="LINK_1"/>
    <property type="match status" value="1"/>
</dbReference>
<dbReference type="PROSITE" id="PS00022">
    <property type="entry name" value="EGF_1"/>
    <property type="match status" value="6"/>
</dbReference>
<evidence type="ECO:0000256" key="1">
    <source>
        <dbReference type="ARBA" id="ARBA00004479"/>
    </source>
</evidence>
<proteinExistence type="predicted"/>
<feature type="domain" description="FAS1" evidence="14">
    <location>
        <begin position="304"/>
        <end position="430"/>
    </location>
</feature>
<dbReference type="PANTHER" id="PTHR24038">
    <property type="entry name" value="STABILIN"/>
    <property type="match status" value="1"/>
</dbReference>
<keyword evidence="2 10" id="KW-0245">EGF-like domain</keyword>
<dbReference type="Ensembl" id="ENSDCDT00010033591.1">
    <property type="protein sequence ID" value="ENSDCDP00010027126.1"/>
    <property type="gene ID" value="ENSDCDG00010016749.1"/>
</dbReference>
<feature type="domain" description="EGF-like" evidence="13">
    <location>
        <begin position="1372"/>
        <end position="1413"/>
    </location>
</feature>
<feature type="domain" description="EGF-like" evidence="13">
    <location>
        <begin position="654"/>
        <end position="694"/>
    </location>
</feature>
<gene>
    <name evidence="16" type="primary">STAB1</name>
</gene>
<dbReference type="FunFam" id="2.30.180.10:FF:000005">
    <property type="entry name" value="Stabilin 2"/>
    <property type="match status" value="2"/>
</dbReference>